<dbReference type="AlphaFoldDB" id="A0A0H5PZR6"/>
<sequence length="55" mass="6256">MIQIHTVQTSETELLFVGWVRPIPSYKKLVHRPVRKIGARRLQAKACAGDKLVSE</sequence>
<name>A0A0H5PZR6_9ZZZZ</name>
<reference evidence="1" key="1">
    <citation type="submission" date="2015-06" db="EMBL/GenBank/DDBJ databases">
        <authorList>
            <person name="Joergensen T."/>
        </authorList>
    </citation>
    <scope>NUCLEOTIDE SEQUENCE</scope>
    <source>
        <strain evidence="1">RGRH0468</strain>
    </source>
</reference>
<evidence type="ECO:0000313" key="1">
    <source>
        <dbReference type="EMBL" id="CRY95078.1"/>
    </source>
</evidence>
<accession>A0A0H5PZR6</accession>
<proteinExistence type="predicted"/>
<organism evidence="1">
    <name type="scientific">uncultured prokaryote</name>
    <dbReference type="NCBI Taxonomy" id="198431"/>
    <lineage>
        <taxon>unclassified sequences</taxon>
        <taxon>environmental samples</taxon>
    </lineage>
</organism>
<dbReference type="EMBL" id="LN853110">
    <property type="protein sequence ID" value="CRY95078.1"/>
    <property type="molecule type" value="Genomic_DNA"/>
</dbReference>
<protein>
    <submittedName>
        <fullName evidence="1">Uncharacterized protein</fullName>
    </submittedName>
</protein>
<reference evidence="1" key="2">
    <citation type="submission" date="2015-07" db="EMBL/GenBank/DDBJ databases">
        <title>Plasmids, circular viruses and viroids from rat gut.</title>
        <authorList>
            <person name="Jorgensen T.J."/>
            <person name="Hansen M.A."/>
            <person name="Xu Z."/>
            <person name="Tabak M.A."/>
            <person name="Sorensen S.J."/>
            <person name="Hansen L.H."/>
        </authorList>
    </citation>
    <scope>NUCLEOTIDE SEQUENCE</scope>
    <source>
        <strain evidence="1">RGRH0468</strain>
    </source>
</reference>